<name>A0A0R1W0F0_9LACO</name>
<dbReference type="SUPFAM" id="SSF54211">
    <property type="entry name" value="Ribosomal protein S5 domain 2-like"/>
    <property type="match status" value="1"/>
</dbReference>
<dbReference type="Proteomes" id="UP000051966">
    <property type="component" value="Unassembled WGS sequence"/>
</dbReference>
<accession>A0A0R1W0F0</accession>
<evidence type="ECO:0000256" key="4">
    <source>
        <dbReference type="ARBA" id="ARBA00022679"/>
    </source>
</evidence>
<dbReference type="GO" id="GO:0005524">
    <property type="term" value="F:ATP binding"/>
    <property type="evidence" value="ECO:0007669"/>
    <property type="project" value="UniProtKB-UniRule"/>
</dbReference>
<dbReference type="EC" id="2.7.1.148" evidence="2 9"/>
<dbReference type="NCBIfam" id="TIGR00154">
    <property type="entry name" value="ispE"/>
    <property type="match status" value="1"/>
</dbReference>
<evidence type="ECO:0000256" key="8">
    <source>
        <dbReference type="ARBA" id="ARBA00032554"/>
    </source>
</evidence>
<dbReference type="Pfam" id="PF08544">
    <property type="entry name" value="GHMP_kinases_C"/>
    <property type="match status" value="1"/>
</dbReference>
<comment type="similarity">
    <text evidence="1 9">Belongs to the GHMP kinase family. IspE subfamily.</text>
</comment>
<protein>
    <recommendedName>
        <fullName evidence="3 9">4-diphosphocytidyl-2-C-methyl-D-erythritol kinase</fullName>
        <shortName evidence="9">CMK</shortName>
        <ecNumber evidence="2 9">2.7.1.148</ecNumber>
    </recommendedName>
    <alternativeName>
        <fullName evidence="8 9">4-(cytidine-5'-diphospho)-2-C-methyl-D-erythritol kinase</fullName>
    </alternativeName>
</protein>
<keyword evidence="7 9" id="KW-0067">ATP-binding</keyword>
<comment type="pathway">
    <text evidence="9">Isoprenoid biosynthesis; isopentenyl diphosphate biosynthesis via DXP pathway; isopentenyl diphosphate from 1-deoxy-D-xylulose 5-phosphate: step 3/6.</text>
</comment>
<comment type="function">
    <text evidence="9">Catalyzes the phosphorylation of the position 2 hydroxy group of 4-diphosphocytidyl-2C-methyl-D-erythritol.</text>
</comment>
<keyword evidence="4 9" id="KW-0808">Transferase</keyword>
<evidence type="ECO:0000259" key="10">
    <source>
        <dbReference type="Pfam" id="PF00288"/>
    </source>
</evidence>
<dbReference type="Pfam" id="PF00288">
    <property type="entry name" value="GHMP_kinases_N"/>
    <property type="match status" value="1"/>
</dbReference>
<dbReference type="GO" id="GO:0016114">
    <property type="term" value="P:terpenoid biosynthetic process"/>
    <property type="evidence" value="ECO:0007669"/>
    <property type="project" value="UniProtKB-UniRule"/>
</dbReference>
<feature type="binding site" evidence="9">
    <location>
        <begin position="94"/>
        <end position="104"/>
    </location>
    <ligand>
        <name>ATP</name>
        <dbReference type="ChEBI" id="CHEBI:30616"/>
    </ligand>
</feature>
<dbReference type="HAMAP" id="MF_00061">
    <property type="entry name" value="IspE"/>
    <property type="match status" value="1"/>
</dbReference>
<dbReference type="OrthoDB" id="9809438at2"/>
<feature type="domain" description="GHMP kinase N-terminal" evidence="10">
    <location>
        <begin position="66"/>
        <end position="143"/>
    </location>
</feature>
<dbReference type="GO" id="GO:0019288">
    <property type="term" value="P:isopentenyl diphosphate biosynthetic process, methylerythritol 4-phosphate pathway"/>
    <property type="evidence" value="ECO:0007669"/>
    <property type="project" value="UniProtKB-UniRule"/>
</dbReference>
<evidence type="ECO:0000256" key="2">
    <source>
        <dbReference type="ARBA" id="ARBA00012052"/>
    </source>
</evidence>
<dbReference type="InterPro" id="IPR013750">
    <property type="entry name" value="GHMP_kinase_C_dom"/>
</dbReference>
<evidence type="ECO:0000256" key="6">
    <source>
        <dbReference type="ARBA" id="ARBA00022777"/>
    </source>
</evidence>
<evidence type="ECO:0000256" key="7">
    <source>
        <dbReference type="ARBA" id="ARBA00022840"/>
    </source>
</evidence>
<reference evidence="12 13" key="1">
    <citation type="journal article" date="2015" name="Genome Announc.">
        <title>Expanding the biotechnology potential of lactobacilli through comparative genomics of 213 strains and associated genera.</title>
        <authorList>
            <person name="Sun Z."/>
            <person name="Harris H.M."/>
            <person name="McCann A."/>
            <person name="Guo C."/>
            <person name="Argimon S."/>
            <person name="Zhang W."/>
            <person name="Yang X."/>
            <person name="Jeffery I.B."/>
            <person name="Cooney J.C."/>
            <person name="Kagawa T.F."/>
            <person name="Liu W."/>
            <person name="Song Y."/>
            <person name="Salvetti E."/>
            <person name="Wrobel A."/>
            <person name="Rasinkangas P."/>
            <person name="Parkhill J."/>
            <person name="Rea M.C."/>
            <person name="O'Sullivan O."/>
            <person name="Ritari J."/>
            <person name="Douillard F.P."/>
            <person name="Paul Ross R."/>
            <person name="Yang R."/>
            <person name="Briner A.E."/>
            <person name="Felis G.E."/>
            <person name="de Vos W.M."/>
            <person name="Barrangou R."/>
            <person name="Klaenhammer T.R."/>
            <person name="Caufield P.W."/>
            <person name="Cui Y."/>
            <person name="Zhang H."/>
            <person name="O'Toole P.W."/>
        </authorList>
    </citation>
    <scope>NUCLEOTIDE SEQUENCE [LARGE SCALE GENOMIC DNA]</scope>
    <source>
        <strain evidence="12 13">DSM 18382</strain>
    </source>
</reference>
<dbReference type="AlphaFoldDB" id="A0A0R1W0F0"/>
<organism evidence="12 13">
    <name type="scientific">Lentilactobacillus farraginis DSM 18382 = JCM 14108</name>
    <dbReference type="NCBI Taxonomy" id="1423743"/>
    <lineage>
        <taxon>Bacteria</taxon>
        <taxon>Bacillati</taxon>
        <taxon>Bacillota</taxon>
        <taxon>Bacilli</taxon>
        <taxon>Lactobacillales</taxon>
        <taxon>Lactobacillaceae</taxon>
        <taxon>Lentilactobacillus</taxon>
    </lineage>
</organism>
<gene>
    <name evidence="9" type="primary">ispE</name>
    <name evidence="12" type="ORF">FD41_GL002481</name>
</gene>
<dbReference type="GO" id="GO:0050515">
    <property type="term" value="F:4-(cytidine 5'-diphospho)-2-C-methyl-D-erythritol kinase activity"/>
    <property type="evidence" value="ECO:0007669"/>
    <property type="project" value="UniProtKB-UniRule"/>
</dbReference>
<dbReference type="EMBL" id="AZFY01000042">
    <property type="protein sequence ID" value="KRM09595.1"/>
    <property type="molecule type" value="Genomic_DNA"/>
</dbReference>
<feature type="active site" evidence="9">
    <location>
        <position position="136"/>
    </location>
</feature>
<dbReference type="Gene3D" id="3.30.70.890">
    <property type="entry name" value="GHMP kinase, C-terminal domain"/>
    <property type="match status" value="1"/>
</dbReference>
<comment type="catalytic activity">
    <reaction evidence="9">
        <text>4-CDP-2-C-methyl-D-erythritol + ATP = 4-CDP-2-C-methyl-D-erythritol 2-phosphate + ADP + H(+)</text>
        <dbReference type="Rhea" id="RHEA:18437"/>
        <dbReference type="ChEBI" id="CHEBI:15378"/>
        <dbReference type="ChEBI" id="CHEBI:30616"/>
        <dbReference type="ChEBI" id="CHEBI:57823"/>
        <dbReference type="ChEBI" id="CHEBI:57919"/>
        <dbReference type="ChEBI" id="CHEBI:456216"/>
        <dbReference type="EC" id="2.7.1.148"/>
    </reaction>
</comment>
<evidence type="ECO:0000256" key="1">
    <source>
        <dbReference type="ARBA" id="ARBA00009684"/>
    </source>
</evidence>
<dbReference type="RefSeq" id="WP_056983703.1">
    <property type="nucleotide sequence ID" value="NZ_AZFY01000042.1"/>
</dbReference>
<evidence type="ECO:0000256" key="9">
    <source>
        <dbReference type="HAMAP-Rule" id="MF_00061"/>
    </source>
</evidence>
<feature type="active site" evidence="9">
    <location>
        <position position="10"/>
    </location>
</feature>
<dbReference type="InterPro" id="IPR014721">
    <property type="entry name" value="Ribsml_uS5_D2-typ_fold_subgr"/>
</dbReference>
<dbReference type="UniPathway" id="UPA00056">
    <property type="reaction ID" value="UER00094"/>
</dbReference>
<feature type="domain" description="GHMP kinase C-terminal" evidence="11">
    <location>
        <begin position="198"/>
        <end position="273"/>
    </location>
</feature>
<dbReference type="SUPFAM" id="SSF55060">
    <property type="entry name" value="GHMP Kinase, C-terminal domain"/>
    <property type="match status" value="1"/>
</dbReference>
<evidence type="ECO:0000259" key="11">
    <source>
        <dbReference type="Pfam" id="PF08544"/>
    </source>
</evidence>
<keyword evidence="9" id="KW-0414">Isoprene biosynthesis</keyword>
<dbReference type="Gene3D" id="3.30.230.10">
    <property type="match status" value="1"/>
</dbReference>
<keyword evidence="6 9" id="KW-0418">Kinase</keyword>
<dbReference type="PIRSF" id="PIRSF010376">
    <property type="entry name" value="IspE"/>
    <property type="match status" value="1"/>
</dbReference>
<dbReference type="InterPro" id="IPR020568">
    <property type="entry name" value="Ribosomal_Su5_D2-typ_SF"/>
</dbReference>
<comment type="caution">
    <text evidence="12">The sequence shown here is derived from an EMBL/GenBank/DDBJ whole genome shotgun (WGS) entry which is preliminary data.</text>
</comment>
<evidence type="ECO:0000256" key="5">
    <source>
        <dbReference type="ARBA" id="ARBA00022741"/>
    </source>
</evidence>
<evidence type="ECO:0000313" key="12">
    <source>
        <dbReference type="EMBL" id="KRM09595.1"/>
    </source>
</evidence>
<keyword evidence="13" id="KW-1185">Reference proteome</keyword>
<dbReference type="InterPro" id="IPR004424">
    <property type="entry name" value="IspE"/>
</dbReference>
<dbReference type="PANTHER" id="PTHR43527">
    <property type="entry name" value="4-DIPHOSPHOCYTIDYL-2-C-METHYL-D-ERYTHRITOL KINASE, CHLOROPLASTIC"/>
    <property type="match status" value="1"/>
</dbReference>
<dbReference type="PATRIC" id="fig|1423743.5.peg.2547"/>
<evidence type="ECO:0000313" key="13">
    <source>
        <dbReference type="Proteomes" id="UP000051966"/>
    </source>
</evidence>
<keyword evidence="5 9" id="KW-0547">Nucleotide-binding</keyword>
<proteinExistence type="inferred from homology"/>
<dbReference type="InterPro" id="IPR006204">
    <property type="entry name" value="GHMP_kinase_N_dom"/>
</dbReference>
<evidence type="ECO:0000256" key="3">
    <source>
        <dbReference type="ARBA" id="ARBA00017473"/>
    </source>
</evidence>
<dbReference type="InterPro" id="IPR036554">
    <property type="entry name" value="GHMP_kinase_C_sf"/>
</dbReference>
<dbReference type="PANTHER" id="PTHR43527:SF2">
    <property type="entry name" value="4-DIPHOSPHOCYTIDYL-2-C-METHYL-D-ERYTHRITOL KINASE, CHLOROPLASTIC"/>
    <property type="match status" value="1"/>
</dbReference>
<sequence length="290" mass="31402">MKIIVRAPAKLNLSLDAPFVHSDGAIEWRMVMTSIGLSDYVQVETTPGDTIEIYSNSGFLPNDNRNLAYKAAHIFLRETQIKTGLKILIEKNIPVAAGLGGGSSDAAAVFKALNILFDVGLSLKELAKMGLQVDSDVPYCIYGDTALVSGRGDIITPLAKLPKMWFVLAKPHVSVSTPRIVKKLTKIPVVHPNTDALLHGIATNDYQAIVANMGNALETITIAEHPQILTLKERLVKYGCDGSQMSGSGPTVFGVCRTSSRAKRVYNSLSGFCNEVYLTQVTTEKINQGR</sequence>